<proteinExistence type="predicted"/>
<accession>A0ACD3A8U2</accession>
<evidence type="ECO:0000313" key="1">
    <source>
        <dbReference type="EMBL" id="TFK61744.1"/>
    </source>
</evidence>
<name>A0ACD3A8U2_9AGAR</name>
<gene>
    <name evidence="1" type="ORF">BDN72DRAFT_863365</name>
</gene>
<reference evidence="1 2" key="1">
    <citation type="journal article" date="2019" name="Nat. Ecol. Evol.">
        <title>Megaphylogeny resolves global patterns of mushroom evolution.</title>
        <authorList>
            <person name="Varga T."/>
            <person name="Krizsan K."/>
            <person name="Foldi C."/>
            <person name="Dima B."/>
            <person name="Sanchez-Garcia M."/>
            <person name="Sanchez-Ramirez S."/>
            <person name="Szollosi G.J."/>
            <person name="Szarkandi J.G."/>
            <person name="Papp V."/>
            <person name="Albert L."/>
            <person name="Andreopoulos W."/>
            <person name="Angelini C."/>
            <person name="Antonin V."/>
            <person name="Barry K.W."/>
            <person name="Bougher N.L."/>
            <person name="Buchanan P."/>
            <person name="Buyck B."/>
            <person name="Bense V."/>
            <person name="Catcheside P."/>
            <person name="Chovatia M."/>
            <person name="Cooper J."/>
            <person name="Damon W."/>
            <person name="Desjardin D."/>
            <person name="Finy P."/>
            <person name="Geml J."/>
            <person name="Haridas S."/>
            <person name="Hughes K."/>
            <person name="Justo A."/>
            <person name="Karasinski D."/>
            <person name="Kautmanova I."/>
            <person name="Kiss B."/>
            <person name="Kocsube S."/>
            <person name="Kotiranta H."/>
            <person name="LaButti K.M."/>
            <person name="Lechner B.E."/>
            <person name="Liimatainen K."/>
            <person name="Lipzen A."/>
            <person name="Lukacs Z."/>
            <person name="Mihaltcheva S."/>
            <person name="Morgado L.N."/>
            <person name="Niskanen T."/>
            <person name="Noordeloos M.E."/>
            <person name="Ohm R.A."/>
            <person name="Ortiz-Santana B."/>
            <person name="Ovrebo C."/>
            <person name="Racz N."/>
            <person name="Riley R."/>
            <person name="Savchenko A."/>
            <person name="Shiryaev A."/>
            <person name="Soop K."/>
            <person name="Spirin V."/>
            <person name="Szebenyi C."/>
            <person name="Tomsovsky M."/>
            <person name="Tulloss R.E."/>
            <person name="Uehling J."/>
            <person name="Grigoriev I.V."/>
            <person name="Vagvolgyi C."/>
            <person name="Papp T."/>
            <person name="Martin F.M."/>
            <person name="Miettinen O."/>
            <person name="Hibbett D.S."/>
            <person name="Nagy L.G."/>
        </authorList>
    </citation>
    <scope>NUCLEOTIDE SEQUENCE [LARGE SCALE GENOMIC DNA]</scope>
    <source>
        <strain evidence="1 2">NL-1719</strain>
    </source>
</reference>
<dbReference type="EMBL" id="ML208632">
    <property type="protein sequence ID" value="TFK61744.1"/>
    <property type="molecule type" value="Genomic_DNA"/>
</dbReference>
<protein>
    <submittedName>
        <fullName evidence="1">Uncharacterized protein</fullName>
    </submittedName>
</protein>
<organism evidence="1 2">
    <name type="scientific">Pluteus cervinus</name>
    <dbReference type="NCBI Taxonomy" id="181527"/>
    <lineage>
        <taxon>Eukaryota</taxon>
        <taxon>Fungi</taxon>
        <taxon>Dikarya</taxon>
        <taxon>Basidiomycota</taxon>
        <taxon>Agaricomycotina</taxon>
        <taxon>Agaricomycetes</taxon>
        <taxon>Agaricomycetidae</taxon>
        <taxon>Agaricales</taxon>
        <taxon>Pluteineae</taxon>
        <taxon>Pluteaceae</taxon>
        <taxon>Pluteus</taxon>
    </lineage>
</organism>
<keyword evidence="2" id="KW-1185">Reference proteome</keyword>
<evidence type="ECO:0000313" key="2">
    <source>
        <dbReference type="Proteomes" id="UP000308600"/>
    </source>
</evidence>
<dbReference type="Proteomes" id="UP000308600">
    <property type="component" value="Unassembled WGS sequence"/>
</dbReference>
<sequence>MSPPPTGIPMLNTRSVTKAKLQATTSTSTSTSHQRSHANATATDNGHRYPPTRNTRSKKDQATLGSVGEESSGGLAPSLPNADQGEAAEEPPVPPFIDDAPTLDNVSVEQFLVSQVSLDTAPTGVFNGTEATSGRGVQDSTAGLVSSTVHVDSNRPLEEEDELIAGFADSPPSIPHVVHSTTPSPSPPATTQADSFRPSVAGGSLFEADEGPVPTRSIMAPPSETGNRVVAQGMGGRRASLSSGSYAAISTGSLLRSANSVHITSYRPGSPPLKGMTHHQVSTPSPGFFPPIDAASQALRLELQRRSEAMSEKLQRISGLRPEAQVLLYSDIRNAARQFIEQIDGEISTIKAHDQSGYQRFITWIGFELRVPYVHPQFRGPAQMICVGVLIAIILSYVVLHITQEPEYPAWENPPPLLPMDTRRFTTPRHRCDYDYDGPRVFRLGIGFILKLRFAPNFHCHDVVDPRDSAKRYELWSPNAELAGVFPGDRPENFSLDLPLSNPRFDGSGGRWDFTLNPQYLELGNLHHAFIRRTTSYSLMTDSAEFWPLTSHWESRATSSGNIGVVSPDLREGLKSRARNLMEQAKFLARQQGLSQCSSWLPPYPEIASYEWFAGLSRPSPWEAHVDNIAYFQRQLKELAAWVECVTRLIETNFSINHTRSKLYQQDFPPGDERYLGVWVQGNHEEAVLWLLGCGVPCYFVHQYRENFEYGEHIALDRRNSVIRGFVPQVTPIHLSPEHNPYFRMALDQAAPISHSFDPPVPYTFRPTHTSVEMQNKSGSWVHGYRFQVKSAITGTITWPITPPVGPNGIPWIKPPPVLAGDRTRKKWIVYRLQEICGQPCMQEASKPSKRGLPWYDRENSRILFFEGDLSPVPGLRGRSGTDDYGRPAPFYNYVGMSTGKSDWIPIAHKRTCWIYRTQFSSGISIPEQAPPSRPKNRNHGSVLPTPASSQQTPPISDQSNIPTQLETCPIVVDLPDASTFNATSSEDSMDVDGAVLLTQHPSPPANAGTRQNEAVIPKPMVFPNEPAIPDQTAIANPTIIPNLTLQPPAGVSTSSTSPSGIIVGVDNTPGVGSNVGLIQTVSIAPVAGPSQAQTSRHSSSSNHLRQHRFSPYPSKQAEKPAEPISTDTDTGAELSELTLPRILADALASSTGSQKAALQQILSNFTGGRYLPSAYLSVDVSPINGVNPPLLTNGLAFGTFVISSKTGFYLRYWHILYPDLPFITLVCMAIQRGLHVRLTVKTSDIRGMITTLLRPPPPASEVFPSGISPTGLAKWSQKRKVDSHTRACSIYVEGVRTMLRLPRARRLILEGGLLWRIALQWDGMSLYQICLNGPSPLALHYRVGETHPDLELFDDGLPDSMINILLGVQDNGSSFWPSPALLEYGGRWYGLWNGDLETWFQRQASKISADGVAEIFQEFSGC</sequence>